<dbReference type="InterPro" id="IPR012908">
    <property type="entry name" value="PGAP1-ab_dom-like"/>
</dbReference>
<reference evidence="2 3" key="1">
    <citation type="submission" date="2021-01" db="EMBL/GenBank/DDBJ databases">
        <title>Whole genome shotgun sequence of Plantactinospora endophytica NBRC 110450.</title>
        <authorList>
            <person name="Komaki H."/>
            <person name="Tamura T."/>
        </authorList>
    </citation>
    <scope>NUCLEOTIDE SEQUENCE [LARGE SCALE GENOMIC DNA]</scope>
    <source>
        <strain evidence="2 3">NBRC 110450</strain>
    </source>
</reference>
<dbReference type="Proteomes" id="UP000646749">
    <property type="component" value="Unassembled WGS sequence"/>
</dbReference>
<dbReference type="RefSeq" id="WP_203871371.1">
    <property type="nucleotide sequence ID" value="NZ_BONW01000050.1"/>
</dbReference>
<comment type="caution">
    <text evidence="2">The sequence shown here is derived from an EMBL/GenBank/DDBJ whole genome shotgun (WGS) entry which is preliminary data.</text>
</comment>
<proteinExistence type="predicted"/>
<accession>A0ABQ4EEB9</accession>
<dbReference type="EMBL" id="BONW01000050">
    <property type="protein sequence ID" value="GIG93066.1"/>
    <property type="molecule type" value="Genomic_DNA"/>
</dbReference>
<dbReference type="SUPFAM" id="SSF53474">
    <property type="entry name" value="alpha/beta-Hydrolases"/>
    <property type="match status" value="1"/>
</dbReference>
<feature type="domain" description="GPI inositol-deacylase PGAP1-like alpha/beta" evidence="1">
    <location>
        <begin position="304"/>
        <end position="390"/>
    </location>
</feature>
<evidence type="ECO:0000313" key="3">
    <source>
        <dbReference type="Proteomes" id="UP000646749"/>
    </source>
</evidence>
<dbReference type="Pfam" id="PF07819">
    <property type="entry name" value="PGAP1"/>
    <property type="match status" value="1"/>
</dbReference>
<sequence>MGDPEFQVSGGAGGTGARYEDIGVLAAHSDDLARDLAGASVQGHGVLVDPDLLASAVLNPDGFAKIEAGLLSALDGPDGLSALSLGFGERAIALRTVVASYQAVDEAQARAIDTLRWAAGYGLGGALQTGVLAPGLALPLVAPIGVAGAVFGDDVDWEQLLTEHPGIVDNLVGLGPGLISSLPGTPMVADVPGAADLLGQLYEDGTHQTVERGVDDSHDSMRFPPRDFADLIDGLDWRNREANAGQPDQIDVRVITNPDGSRAYVVDIPGTKEWNHPFQGDSPYLHDTGTNIHVLGGDTTTRQHAIADALRMAGATTDDPVMLVGHSQGGMVAAQAAHDTSTGAFPYNVTHVVTAGSPIGAVDVPPNVQVLSLENGHDLVPHLDARDNPDQANRTTVTFDSQLGSVGANHNTREAYLPAAQALDRSSDPSVQAYRDSAGAFLGGESVESKVYELNRIH</sequence>
<evidence type="ECO:0000313" key="2">
    <source>
        <dbReference type="EMBL" id="GIG93066.1"/>
    </source>
</evidence>
<dbReference type="Gene3D" id="3.40.50.1820">
    <property type="entry name" value="alpha/beta hydrolase"/>
    <property type="match status" value="1"/>
</dbReference>
<protein>
    <recommendedName>
        <fullName evidence="1">GPI inositol-deacylase PGAP1-like alpha/beta domain-containing protein</fullName>
    </recommendedName>
</protein>
<gene>
    <name evidence="2" type="ORF">Pen02_80020</name>
</gene>
<evidence type="ECO:0000259" key="1">
    <source>
        <dbReference type="Pfam" id="PF07819"/>
    </source>
</evidence>
<dbReference type="InterPro" id="IPR029058">
    <property type="entry name" value="AB_hydrolase_fold"/>
</dbReference>
<keyword evidence="3" id="KW-1185">Reference proteome</keyword>
<name>A0ABQ4EEB9_9ACTN</name>
<organism evidence="2 3">
    <name type="scientific">Plantactinospora endophytica</name>
    <dbReference type="NCBI Taxonomy" id="673535"/>
    <lineage>
        <taxon>Bacteria</taxon>
        <taxon>Bacillati</taxon>
        <taxon>Actinomycetota</taxon>
        <taxon>Actinomycetes</taxon>
        <taxon>Micromonosporales</taxon>
        <taxon>Micromonosporaceae</taxon>
        <taxon>Plantactinospora</taxon>
    </lineage>
</organism>